<keyword evidence="1" id="KW-0472">Membrane</keyword>
<reference evidence="2 3" key="1">
    <citation type="submission" date="2017-10" db="EMBL/GenBank/DDBJ databases">
        <title>The draft genome sequence of Lewinella marina KCTC 32374.</title>
        <authorList>
            <person name="Wang K."/>
        </authorList>
    </citation>
    <scope>NUCLEOTIDE SEQUENCE [LARGE SCALE GENOMIC DNA]</scope>
    <source>
        <strain evidence="2 3">MKG-38</strain>
    </source>
</reference>
<gene>
    <name evidence="2" type="ORF">CGL56_11990</name>
</gene>
<evidence type="ECO:0000313" key="2">
    <source>
        <dbReference type="EMBL" id="PHK98408.1"/>
    </source>
</evidence>
<feature type="transmembrane region" description="Helical" evidence="1">
    <location>
        <begin position="141"/>
        <end position="166"/>
    </location>
</feature>
<evidence type="ECO:0000256" key="1">
    <source>
        <dbReference type="SAM" id="Phobius"/>
    </source>
</evidence>
<dbReference type="EMBL" id="PDLO01000004">
    <property type="protein sequence ID" value="PHK98408.1"/>
    <property type="molecule type" value="Genomic_DNA"/>
</dbReference>
<protein>
    <submittedName>
        <fullName evidence="2">Uncharacterized protein</fullName>
    </submittedName>
</protein>
<sequence>MLSLFRTNQSFASLLLFGYALLLQLPVLLLGTPPVVEEGTYFSELITRLVAGNFWLTALLPPLLLALAGIVANNISDRFRFSRTTTQFPGLVLVLLWGVVPAFHAFTPAALGHTFLLLAMGGIGSTYKGRSPEVGRFNAGWWLGLAALLQPTYLLFLPAFIVGISILGTANLRTIFQLLVGTFIAFFLGGTVAYLSGGWPAFANGELAGFGFGNFAPASRYDLIGLGILALGLLVALLSGTGSRALLSIEGAKNNAFAFWVLLFSPLVGLLGGVVDAADAQAVLPPLGILLGLWLARRPEARAEFFHLLVFAAALTLTVVSLYR</sequence>
<feature type="transmembrane region" description="Helical" evidence="1">
    <location>
        <begin position="305"/>
        <end position="323"/>
    </location>
</feature>
<keyword evidence="3" id="KW-1185">Reference proteome</keyword>
<feature type="transmembrane region" description="Helical" evidence="1">
    <location>
        <begin position="223"/>
        <end position="243"/>
    </location>
</feature>
<dbReference type="OrthoDB" id="1491566at2"/>
<keyword evidence="1" id="KW-1133">Transmembrane helix</keyword>
<feature type="transmembrane region" description="Helical" evidence="1">
    <location>
        <begin position="88"/>
        <end position="121"/>
    </location>
</feature>
<dbReference type="Proteomes" id="UP000226437">
    <property type="component" value="Unassembled WGS sequence"/>
</dbReference>
<evidence type="ECO:0000313" key="3">
    <source>
        <dbReference type="Proteomes" id="UP000226437"/>
    </source>
</evidence>
<dbReference type="AlphaFoldDB" id="A0A2G0CEK7"/>
<proteinExistence type="predicted"/>
<feature type="transmembrane region" description="Helical" evidence="1">
    <location>
        <begin position="178"/>
        <end position="203"/>
    </location>
</feature>
<keyword evidence="1" id="KW-0812">Transmembrane</keyword>
<comment type="caution">
    <text evidence="2">The sequence shown here is derived from an EMBL/GenBank/DDBJ whole genome shotgun (WGS) entry which is preliminary data.</text>
</comment>
<feature type="transmembrane region" description="Helical" evidence="1">
    <location>
        <begin position="255"/>
        <end position="274"/>
    </location>
</feature>
<dbReference type="RefSeq" id="WP_099106795.1">
    <property type="nucleotide sequence ID" value="NZ_JAATJF010000004.1"/>
</dbReference>
<feature type="transmembrane region" description="Helical" evidence="1">
    <location>
        <begin position="55"/>
        <end position="76"/>
    </location>
</feature>
<name>A0A2G0CEK7_9BACT</name>
<accession>A0A2G0CEK7</accession>
<organism evidence="2 3">
    <name type="scientific">Neolewinella marina</name>
    <dbReference type="NCBI Taxonomy" id="438751"/>
    <lineage>
        <taxon>Bacteria</taxon>
        <taxon>Pseudomonadati</taxon>
        <taxon>Bacteroidota</taxon>
        <taxon>Saprospiria</taxon>
        <taxon>Saprospirales</taxon>
        <taxon>Lewinellaceae</taxon>
        <taxon>Neolewinella</taxon>
    </lineage>
</organism>